<evidence type="ECO:0000256" key="8">
    <source>
        <dbReference type="HAMAP-Rule" id="MF_01521"/>
    </source>
</evidence>
<dbReference type="PANTHER" id="PTHR35529:SF1">
    <property type="entry name" value="MANGANESE EFFLUX PUMP MNTP-RELATED"/>
    <property type="match status" value="1"/>
</dbReference>
<dbReference type="Proteomes" id="UP000016662">
    <property type="component" value="Unassembled WGS sequence"/>
</dbReference>
<proteinExistence type="inferred from homology"/>
<evidence type="ECO:0000256" key="2">
    <source>
        <dbReference type="ARBA" id="ARBA00022475"/>
    </source>
</evidence>
<dbReference type="GO" id="GO:0005384">
    <property type="term" value="F:manganese ion transmembrane transporter activity"/>
    <property type="evidence" value="ECO:0007669"/>
    <property type="project" value="UniProtKB-UniRule"/>
</dbReference>
<evidence type="ECO:0000256" key="5">
    <source>
        <dbReference type="ARBA" id="ARBA00023065"/>
    </source>
</evidence>
<evidence type="ECO:0000313" key="9">
    <source>
        <dbReference type="EMBL" id="ERJ97014.1"/>
    </source>
</evidence>
<reference evidence="9 10" key="1">
    <citation type="submission" date="2013-07" db="EMBL/GenBank/DDBJ databases">
        <authorList>
            <person name="Weinstock G."/>
            <person name="Sodergren E."/>
            <person name="Wylie T."/>
            <person name="Fulton L."/>
            <person name="Fulton R."/>
            <person name="Fronick C."/>
            <person name="O'Laughlin M."/>
            <person name="Godfrey J."/>
            <person name="Miner T."/>
            <person name="Herter B."/>
            <person name="Appelbaum E."/>
            <person name="Cordes M."/>
            <person name="Lek S."/>
            <person name="Wollam A."/>
            <person name="Pepin K.H."/>
            <person name="Palsikar V.B."/>
            <person name="Mitreva M."/>
            <person name="Wilson R.K."/>
        </authorList>
    </citation>
    <scope>NUCLEOTIDE SEQUENCE [LARGE SCALE GENOMIC DNA]</scope>
    <source>
        <strain evidence="9 10">ATCC 27760</strain>
    </source>
</reference>
<feature type="transmembrane region" description="Helical" evidence="8">
    <location>
        <begin position="167"/>
        <end position="184"/>
    </location>
</feature>
<dbReference type="STRING" id="411473.RUMCAL_00607"/>
<evidence type="ECO:0000256" key="4">
    <source>
        <dbReference type="ARBA" id="ARBA00022989"/>
    </source>
</evidence>
<dbReference type="RefSeq" id="WP_021681818.1">
    <property type="nucleotide sequence ID" value="NZ_KI260385.1"/>
</dbReference>
<dbReference type="eggNOG" id="COG1971">
    <property type="taxonomic scope" value="Bacteria"/>
</dbReference>
<keyword evidence="7 8" id="KW-0464">Manganese</keyword>
<dbReference type="InterPro" id="IPR003810">
    <property type="entry name" value="Mntp/YtaF"/>
</dbReference>
<evidence type="ECO:0000256" key="6">
    <source>
        <dbReference type="ARBA" id="ARBA00023136"/>
    </source>
</evidence>
<comment type="subcellular location">
    <subcellularLocation>
        <location evidence="8">Cell membrane</location>
        <topology evidence="8">Multi-pass membrane protein</topology>
    </subcellularLocation>
</comment>
<feature type="transmembrane region" description="Helical" evidence="8">
    <location>
        <begin position="109"/>
        <end position="128"/>
    </location>
</feature>
<feature type="transmembrane region" description="Helical" evidence="8">
    <location>
        <begin position="70"/>
        <end position="89"/>
    </location>
</feature>
<dbReference type="GO" id="GO:0005886">
    <property type="term" value="C:plasma membrane"/>
    <property type="evidence" value="ECO:0007669"/>
    <property type="project" value="UniProtKB-SubCell"/>
</dbReference>
<evidence type="ECO:0000256" key="1">
    <source>
        <dbReference type="ARBA" id="ARBA00022448"/>
    </source>
</evidence>
<feature type="transmembrane region" description="Helical" evidence="8">
    <location>
        <begin position="39"/>
        <end position="58"/>
    </location>
</feature>
<comment type="function">
    <text evidence="8">Probably functions as a manganese efflux pump.</text>
</comment>
<dbReference type="HAMAP" id="MF_01521">
    <property type="entry name" value="MntP_pump"/>
    <property type="match status" value="1"/>
</dbReference>
<name>U2M5K2_9FIRM</name>
<gene>
    <name evidence="8" type="primary">mntP</name>
    <name evidence="9" type="ORF">RUMCAL_00607</name>
</gene>
<sequence length="191" mass="21040">MGIVELLLTAIGLSMDAFAVSVCKGLGMRKMRYDQALVIGLYFGVFQALMPLLGWLLGTSFSRYIQAFDHWIAFVLLAFIGGKMLWDVFHEKEESAAEKSDARLDHKELFMLAIATSIDALAVGIAFACLDVQIWSSVSIIGCVTLVLSFCGVWIGNRFGNRFEKKAEIAGGVVLILIGVKILLDHLIQHQ</sequence>
<accession>U2M5K2</accession>
<dbReference type="PATRIC" id="fig|411473.3.peg.477"/>
<protein>
    <recommendedName>
        <fullName evidence="8">Putative manganese efflux pump MntP</fullName>
    </recommendedName>
</protein>
<dbReference type="OrthoDB" id="9787346at2"/>
<dbReference type="Pfam" id="PF02659">
    <property type="entry name" value="Mntp"/>
    <property type="match status" value="1"/>
</dbReference>
<keyword evidence="2 8" id="KW-1003">Cell membrane</keyword>
<keyword evidence="4 8" id="KW-1133">Transmembrane helix</keyword>
<dbReference type="GeneID" id="93692839"/>
<dbReference type="InterPro" id="IPR022929">
    <property type="entry name" value="Put_MntP"/>
</dbReference>
<dbReference type="PANTHER" id="PTHR35529">
    <property type="entry name" value="MANGANESE EFFLUX PUMP MNTP-RELATED"/>
    <property type="match status" value="1"/>
</dbReference>
<keyword evidence="5 8" id="KW-0406">Ion transport</keyword>
<comment type="caution">
    <text evidence="9">The sequence shown here is derived from an EMBL/GenBank/DDBJ whole genome shotgun (WGS) entry which is preliminary data.</text>
</comment>
<evidence type="ECO:0000313" key="10">
    <source>
        <dbReference type="Proteomes" id="UP000016662"/>
    </source>
</evidence>
<feature type="transmembrane region" description="Helical" evidence="8">
    <location>
        <begin position="6"/>
        <end position="27"/>
    </location>
</feature>
<dbReference type="AlphaFoldDB" id="U2M5K2"/>
<comment type="similarity">
    <text evidence="8">Belongs to the MntP (TC 9.B.29) family.</text>
</comment>
<organism evidence="9 10">
    <name type="scientific">Ruminococcus callidus ATCC 27760</name>
    <dbReference type="NCBI Taxonomy" id="411473"/>
    <lineage>
        <taxon>Bacteria</taxon>
        <taxon>Bacillati</taxon>
        <taxon>Bacillota</taxon>
        <taxon>Clostridia</taxon>
        <taxon>Eubacteriales</taxon>
        <taxon>Oscillospiraceae</taxon>
        <taxon>Ruminococcus</taxon>
    </lineage>
</organism>
<feature type="transmembrane region" description="Helical" evidence="8">
    <location>
        <begin position="134"/>
        <end position="155"/>
    </location>
</feature>
<dbReference type="EMBL" id="AWVF01000070">
    <property type="protein sequence ID" value="ERJ97014.1"/>
    <property type="molecule type" value="Genomic_DNA"/>
</dbReference>
<keyword evidence="3 8" id="KW-0812">Transmembrane</keyword>
<evidence type="ECO:0000256" key="3">
    <source>
        <dbReference type="ARBA" id="ARBA00022692"/>
    </source>
</evidence>
<keyword evidence="1 8" id="KW-0813">Transport</keyword>
<keyword evidence="6 8" id="KW-0472">Membrane</keyword>
<dbReference type="HOGENOM" id="CLU_096410_3_0_9"/>
<evidence type="ECO:0000256" key="7">
    <source>
        <dbReference type="ARBA" id="ARBA00023211"/>
    </source>
</evidence>
<keyword evidence="10" id="KW-1185">Reference proteome</keyword>